<dbReference type="SUPFAM" id="SSF47459">
    <property type="entry name" value="HLH, helix-loop-helix DNA-binding domain"/>
    <property type="match status" value="1"/>
</dbReference>
<feature type="domain" description="BHLH" evidence="2">
    <location>
        <begin position="97"/>
        <end position="150"/>
    </location>
</feature>
<dbReference type="SMART" id="SM00353">
    <property type="entry name" value="HLH"/>
    <property type="match status" value="1"/>
</dbReference>
<accession>A0AA88Y8D2</accession>
<name>A0AA88Y8D2_PINIB</name>
<dbReference type="GO" id="GO:0070888">
    <property type="term" value="F:E-box binding"/>
    <property type="evidence" value="ECO:0007669"/>
    <property type="project" value="TreeGrafter"/>
</dbReference>
<feature type="compositionally biased region" description="Basic residues" evidence="1">
    <location>
        <begin position="74"/>
        <end position="85"/>
    </location>
</feature>
<dbReference type="Gene3D" id="4.10.280.10">
    <property type="entry name" value="Helix-loop-helix DNA-binding domain"/>
    <property type="match status" value="1"/>
</dbReference>
<dbReference type="Proteomes" id="UP001186944">
    <property type="component" value="Unassembled WGS sequence"/>
</dbReference>
<dbReference type="PROSITE" id="PS50888">
    <property type="entry name" value="BHLH"/>
    <property type="match status" value="1"/>
</dbReference>
<dbReference type="PANTHER" id="PTHR19290:SF163">
    <property type="entry name" value="BASIC HELIX-LOOP-HELIX NEURAL TRANSCRIPTION FACTOR TAP"/>
    <property type="match status" value="1"/>
</dbReference>
<evidence type="ECO:0000313" key="3">
    <source>
        <dbReference type="EMBL" id="KAK3091351.1"/>
    </source>
</evidence>
<dbReference type="GO" id="GO:0061564">
    <property type="term" value="P:axon development"/>
    <property type="evidence" value="ECO:0007669"/>
    <property type="project" value="TreeGrafter"/>
</dbReference>
<gene>
    <name evidence="3" type="ORF">FSP39_019175</name>
</gene>
<dbReference type="GO" id="GO:0007423">
    <property type="term" value="P:sensory organ development"/>
    <property type="evidence" value="ECO:0007669"/>
    <property type="project" value="TreeGrafter"/>
</dbReference>
<feature type="region of interest" description="Disordered" evidence="1">
    <location>
        <begin position="57"/>
        <end position="107"/>
    </location>
</feature>
<dbReference type="GO" id="GO:0045944">
    <property type="term" value="P:positive regulation of transcription by RNA polymerase II"/>
    <property type="evidence" value="ECO:0007669"/>
    <property type="project" value="TreeGrafter"/>
</dbReference>
<dbReference type="CDD" id="cd11428">
    <property type="entry name" value="bHLH_TS_NGN"/>
    <property type="match status" value="1"/>
</dbReference>
<feature type="compositionally biased region" description="Polar residues" evidence="1">
    <location>
        <begin position="61"/>
        <end position="70"/>
    </location>
</feature>
<dbReference type="GO" id="GO:0046983">
    <property type="term" value="F:protein dimerization activity"/>
    <property type="evidence" value="ECO:0007669"/>
    <property type="project" value="InterPro"/>
</dbReference>
<dbReference type="GO" id="GO:0005634">
    <property type="term" value="C:nucleus"/>
    <property type="evidence" value="ECO:0007669"/>
    <property type="project" value="TreeGrafter"/>
</dbReference>
<organism evidence="3 4">
    <name type="scientific">Pinctada imbricata</name>
    <name type="common">Atlantic pearl-oyster</name>
    <name type="synonym">Pinctada martensii</name>
    <dbReference type="NCBI Taxonomy" id="66713"/>
    <lineage>
        <taxon>Eukaryota</taxon>
        <taxon>Metazoa</taxon>
        <taxon>Spiralia</taxon>
        <taxon>Lophotrochozoa</taxon>
        <taxon>Mollusca</taxon>
        <taxon>Bivalvia</taxon>
        <taxon>Autobranchia</taxon>
        <taxon>Pteriomorphia</taxon>
        <taxon>Pterioida</taxon>
        <taxon>Pterioidea</taxon>
        <taxon>Pteriidae</taxon>
        <taxon>Pinctada</taxon>
    </lineage>
</organism>
<dbReference type="PANTHER" id="PTHR19290">
    <property type="entry name" value="BASIC HELIX-LOOP-HELIX PROTEIN NEUROGENIN-RELATED"/>
    <property type="match status" value="1"/>
</dbReference>
<dbReference type="InterPro" id="IPR011598">
    <property type="entry name" value="bHLH_dom"/>
</dbReference>
<dbReference type="Pfam" id="PF00010">
    <property type="entry name" value="HLH"/>
    <property type="match status" value="1"/>
</dbReference>
<evidence type="ECO:0000313" key="4">
    <source>
        <dbReference type="Proteomes" id="UP001186944"/>
    </source>
</evidence>
<comment type="caution">
    <text evidence="3">The sequence shown here is derived from an EMBL/GenBank/DDBJ whole genome shotgun (WGS) entry which is preliminary data.</text>
</comment>
<dbReference type="InterPro" id="IPR050359">
    <property type="entry name" value="bHLH_transcription_factors"/>
</dbReference>
<reference evidence="3" key="1">
    <citation type="submission" date="2019-08" db="EMBL/GenBank/DDBJ databases">
        <title>The improved chromosome-level genome for the pearl oyster Pinctada fucata martensii using PacBio sequencing and Hi-C.</title>
        <authorList>
            <person name="Zheng Z."/>
        </authorList>
    </citation>
    <scope>NUCLEOTIDE SEQUENCE</scope>
    <source>
        <strain evidence="3">ZZ-2019</strain>
        <tissue evidence="3">Adductor muscle</tissue>
    </source>
</reference>
<dbReference type="GO" id="GO:0000981">
    <property type="term" value="F:DNA-binding transcription factor activity, RNA polymerase II-specific"/>
    <property type="evidence" value="ECO:0007669"/>
    <property type="project" value="TreeGrafter"/>
</dbReference>
<evidence type="ECO:0000259" key="2">
    <source>
        <dbReference type="PROSITE" id="PS50888"/>
    </source>
</evidence>
<protein>
    <recommendedName>
        <fullName evidence="2">BHLH domain-containing protein</fullName>
    </recommendedName>
</protein>
<sequence>MTTKVDFDFISSPVNDTCLSSTSSYPYSSQSSVSAVDISSEMDFDSSCMGEVFVNDAESETPVSVPQKTDATPKRKRYNKSRKRERSPGLVEKLKKTRRSKANDRERNRMHGLNDALERLRKVLPTNNSGENKLTKIETLRMAYNYIWTLSQTLELLDKIPDQGHNDIQQTIVKSESQNMPCRLQTPPQHPDCSFISVDQHQNLQNSKFVMQNTNCFKVTSDCVNDIHGSPLRHFVTPVTSSSPAFRASLLPPVISDSSVVTPVTHSMGNGHYGWGNIPYYTENFPSSPAEHSDTSDGFSYEMFP</sequence>
<evidence type="ECO:0000256" key="1">
    <source>
        <dbReference type="SAM" id="MobiDB-lite"/>
    </source>
</evidence>
<dbReference type="AlphaFoldDB" id="A0AA88Y8D2"/>
<keyword evidence="4" id="KW-1185">Reference proteome</keyword>
<dbReference type="InterPro" id="IPR036638">
    <property type="entry name" value="HLH_DNA-bd_sf"/>
</dbReference>
<dbReference type="EMBL" id="VSWD01000010">
    <property type="protein sequence ID" value="KAK3091351.1"/>
    <property type="molecule type" value="Genomic_DNA"/>
</dbReference>
<proteinExistence type="predicted"/>